<dbReference type="EMBL" id="KV426203">
    <property type="protein sequence ID" value="KZV84992.1"/>
    <property type="molecule type" value="Genomic_DNA"/>
</dbReference>
<keyword evidence="4" id="KW-0808">Transferase</keyword>
<dbReference type="OrthoDB" id="4951845at2759"/>
<dbReference type="InterPro" id="IPR036282">
    <property type="entry name" value="Glutathione-S-Trfase_C_sf"/>
</dbReference>
<dbReference type="SFLD" id="SFLDG00358">
    <property type="entry name" value="Main_(cytGST)"/>
    <property type="match status" value="1"/>
</dbReference>
<dbReference type="InterPro" id="IPR040079">
    <property type="entry name" value="Glutathione_S-Trfase"/>
</dbReference>
<dbReference type="AlphaFoldDB" id="A0A165DNN9"/>
<dbReference type="InterPro" id="IPR004045">
    <property type="entry name" value="Glutathione_S-Trfase_N"/>
</dbReference>
<reference evidence="4 5" key="1">
    <citation type="journal article" date="2016" name="Mol. Biol. Evol.">
        <title>Comparative Genomics of Early-Diverging Mushroom-Forming Fungi Provides Insights into the Origins of Lignocellulose Decay Capabilities.</title>
        <authorList>
            <person name="Nagy L.G."/>
            <person name="Riley R."/>
            <person name="Tritt A."/>
            <person name="Adam C."/>
            <person name="Daum C."/>
            <person name="Floudas D."/>
            <person name="Sun H."/>
            <person name="Yadav J.S."/>
            <person name="Pangilinan J."/>
            <person name="Larsson K.H."/>
            <person name="Matsuura K."/>
            <person name="Barry K."/>
            <person name="Labutti K."/>
            <person name="Kuo R."/>
            <person name="Ohm R.A."/>
            <person name="Bhattacharya S.S."/>
            <person name="Shirouzu T."/>
            <person name="Yoshinaga Y."/>
            <person name="Martin F.M."/>
            <person name="Grigoriev I.V."/>
            <person name="Hibbett D.S."/>
        </authorList>
    </citation>
    <scope>NUCLEOTIDE SEQUENCE [LARGE SCALE GENOMIC DNA]</scope>
    <source>
        <strain evidence="4 5">HHB12029</strain>
    </source>
</reference>
<feature type="domain" description="GST N-terminal" evidence="2">
    <location>
        <begin position="27"/>
        <end position="105"/>
    </location>
</feature>
<accession>A0A165DNN9</accession>
<dbReference type="CDD" id="cd00570">
    <property type="entry name" value="GST_N_family"/>
    <property type="match status" value="1"/>
</dbReference>
<dbReference type="Gene3D" id="1.20.1050.10">
    <property type="match status" value="1"/>
</dbReference>
<evidence type="ECO:0000313" key="4">
    <source>
        <dbReference type="EMBL" id="KZV84992.1"/>
    </source>
</evidence>
<dbReference type="InParanoid" id="A0A165DNN9"/>
<dbReference type="InterPro" id="IPR036249">
    <property type="entry name" value="Thioredoxin-like_sf"/>
</dbReference>
<dbReference type="PANTHER" id="PTHR43968">
    <property type="match status" value="1"/>
</dbReference>
<dbReference type="SUPFAM" id="SSF47616">
    <property type="entry name" value="GST C-terminal domain-like"/>
    <property type="match status" value="1"/>
</dbReference>
<dbReference type="Pfam" id="PF13409">
    <property type="entry name" value="GST_N_2"/>
    <property type="match status" value="1"/>
</dbReference>
<name>A0A165DNN9_EXIGL</name>
<dbReference type="PANTHER" id="PTHR43968:SF6">
    <property type="entry name" value="GLUTATHIONE S-TRANSFERASE OMEGA"/>
    <property type="match status" value="1"/>
</dbReference>
<protein>
    <submittedName>
        <fullName evidence="4">Glutathione S-transferase</fullName>
    </submittedName>
</protein>
<dbReference type="InterPro" id="IPR005442">
    <property type="entry name" value="GST_omega"/>
</dbReference>
<organism evidence="4 5">
    <name type="scientific">Exidia glandulosa HHB12029</name>
    <dbReference type="NCBI Taxonomy" id="1314781"/>
    <lineage>
        <taxon>Eukaryota</taxon>
        <taxon>Fungi</taxon>
        <taxon>Dikarya</taxon>
        <taxon>Basidiomycota</taxon>
        <taxon>Agaricomycotina</taxon>
        <taxon>Agaricomycetes</taxon>
        <taxon>Auriculariales</taxon>
        <taxon>Exidiaceae</taxon>
        <taxon>Exidia</taxon>
    </lineage>
</organism>
<dbReference type="PRINTS" id="PR01625">
    <property type="entry name" value="GSTRNSFRASEO"/>
</dbReference>
<dbReference type="GO" id="GO:0005737">
    <property type="term" value="C:cytoplasm"/>
    <property type="evidence" value="ECO:0007669"/>
    <property type="project" value="InterPro"/>
</dbReference>
<dbReference type="GO" id="GO:0045174">
    <property type="term" value="F:glutathione dehydrogenase (ascorbate) activity"/>
    <property type="evidence" value="ECO:0007669"/>
    <property type="project" value="UniProtKB-ARBA"/>
</dbReference>
<evidence type="ECO:0000256" key="1">
    <source>
        <dbReference type="ARBA" id="ARBA00023002"/>
    </source>
</evidence>
<keyword evidence="5" id="KW-1185">Reference proteome</keyword>
<proteinExistence type="predicted"/>
<dbReference type="GO" id="GO:0004364">
    <property type="term" value="F:glutathione transferase activity"/>
    <property type="evidence" value="ECO:0007669"/>
    <property type="project" value="InterPro"/>
</dbReference>
<dbReference type="Gene3D" id="3.40.30.10">
    <property type="entry name" value="Glutaredoxin"/>
    <property type="match status" value="1"/>
</dbReference>
<dbReference type="PROSITE" id="PS50405">
    <property type="entry name" value="GST_CTER"/>
    <property type="match status" value="1"/>
</dbReference>
<evidence type="ECO:0000259" key="3">
    <source>
        <dbReference type="PROSITE" id="PS50405"/>
    </source>
</evidence>
<dbReference type="SUPFAM" id="SSF52833">
    <property type="entry name" value="Thioredoxin-like"/>
    <property type="match status" value="1"/>
</dbReference>
<dbReference type="InterPro" id="IPR010987">
    <property type="entry name" value="Glutathione-S-Trfase_C-like"/>
</dbReference>
<gene>
    <name evidence="4" type="ORF">EXIGLDRAFT_726576</name>
</gene>
<dbReference type="InterPro" id="IPR050983">
    <property type="entry name" value="GST_Omega/HSP26"/>
</dbReference>
<dbReference type="STRING" id="1314781.A0A165DNN9"/>
<evidence type="ECO:0000259" key="2">
    <source>
        <dbReference type="PROSITE" id="PS50404"/>
    </source>
</evidence>
<dbReference type="PROSITE" id="PS50404">
    <property type="entry name" value="GST_NTER"/>
    <property type="match status" value="1"/>
</dbReference>
<dbReference type="SFLD" id="SFLDS00019">
    <property type="entry name" value="Glutathione_Transferase_(cytos"/>
    <property type="match status" value="1"/>
</dbReference>
<sequence length="256" mass="29150">MSHPDAVIHDRATGVAADTVAKHAEPQPLVFYAGWFCPFVQRSWIALEEKGVPYQYKEVNPYKKEPHFLAINPKGLVPSAEVHGKALYESLVLNEFFEDFFPDAPKLLPEDPVEKARARIWIDYIAKTIVPAFMRLVMAQDPAEQSKLLNDYYDALKKYAEQIAPGGPYFLGPKFSLVDATIAPWVVRDYIITEHRGYTRSAAGEAWEKYSQAIETRDSIVNTASEKQYYAQIYARYLKNEAMSEFAKALRQGKSF</sequence>
<evidence type="ECO:0000313" key="5">
    <source>
        <dbReference type="Proteomes" id="UP000077266"/>
    </source>
</evidence>
<dbReference type="Proteomes" id="UP000077266">
    <property type="component" value="Unassembled WGS sequence"/>
</dbReference>
<keyword evidence="1" id="KW-0560">Oxidoreductase</keyword>
<feature type="domain" description="GST C-terminal" evidence="3">
    <location>
        <begin position="111"/>
        <end position="246"/>
    </location>
</feature>